<dbReference type="HOGENOM" id="CLU_121767_0_0_2"/>
<keyword evidence="2" id="KW-0238">DNA-binding</keyword>
<evidence type="ECO:0000256" key="1">
    <source>
        <dbReference type="ARBA" id="ARBA00023015"/>
    </source>
</evidence>
<reference evidence="5 6" key="1">
    <citation type="journal article" date="2005" name="Genome Res.">
        <title>Complete genome sequence of the hyperthermophilic archaeon Thermococcus kodakaraensis KOD1 and comparison with Pyrococcus genomes.</title>
        <authorList>
            <person name="Fukui T."/>
            <person name="Atomi H."/>
            <person name="Kanai T."/>
            <person name="Matsumi R."/>
            <person name="Fujiwara S."/>
            <person name="Imanaka T."/>
        </authorList>
    </citation>
    <scope>NUCLEOTIDE SEQUENCE [LARGE SCALE GENOMIC DNA]</scope>
    <source>
        <strain evidence="6">ATCC BAA-918 / JCM 12380 / KOD1</strain>
    </source>
</reference>
<evidence type="ECO:0000256" key="3">
    <source>
        <dbReference type="ARBA" id="ARBA00023163"/>
    </source>
</evidence>
<dbReference type="PRINTS" id="PR00778">
    <property type="entry name" value="HTHARSR"/>
</dbReference>
<dbReference type="InterPro" id="IPR001845">
    <property type="entry name" value="HTH_ArsR_DNA-bd_dom"/>
</dbReference>
<dbReference type="PANTHER" id="PTHR33154:SF38">
    <property type="entry name" value="HTH ARSR-TYPE DOMAIN-CONTAINING PROTEIN"/>
    <property type="match status" value="1"/>
</dbReference>
<evidence type="ECO:0000313" key="5">
    <source>
        <dbReference type="EMBL" id="BAD86072.1"/>
    </source>
</evidence>
<keyword evidence="1" id="KW-0805">Transcription regulation</keyword>
<accession>Q5JER8</accession>
<dbReference type="EMBL" id="AP006878">
    <property type="protein sequence ID" value="BAD86072.1"/>
    <property type="molecule type" value="Genomic_DNA"/>
</dbReference>
<organism evidence="5 6">
    <name type="scientific">Thermococcus kodakarensis (strain ATCC BAA-918 / JCM 12380 / KOD1)</name>
    <name type="common">Pyrococcus kodakaraensis (strain KOD1)</name>
    <dbReference type="NCBI Taxonomy" id="69014"/>
    <lineage>
        <taxon>Archaea</taxon>
        <taxon>Methanobacteriati</taxon>
        <taxon>Methanobacteriota</taxon>
        <taxon>Thermococci</taxon>
        <taxon>Thermococcales</taxon>
        <taxon>Thermococcaceae</taxon>
        <taxon>Thermococcus</taxon>
    </lineage>
</organism>
<evidence type="ECO:0000313" key="6">
    <source>
        <dbReference type="Proteomes" id="UP000000536"/>
    </source>
</evidence>
<dbReference type="InterPro" id="IPR036388">
    <property type="entry name" value="WH-like_DNA-bd_sf"/>
</dbReference>
<dbReference type="InParanoid" id="Q5JER8"/>
<dbReference type="GO" id="GO:0006355">
    <property type="term" value="P:regulation of DNA-templated transcription"/>
    <property type="evidence" value="ECO:0000318"/>
    <property type="project" value="GO_Central"/>
</dbReference>
<dbReference type="PANTHER" id="PTHR33154">
    <property type="entry name" value="TRANSCRIPTIONAL REGULATOR, ARSR FAMILY"/>
    <property type="match status" value="1"/>
</dbReference>
<dbReference type="OrthoDB" id="46231at2157"/>
<dbReference type="EnsemblBacteria" id="BAD86072">
    <property type="protein sequence ID" value="BAD86072"/>
    <property type="gene ID" value="TK1883"/>
</dbReference>
<dbReference type="GO" id="GO:0098531">
    <property type="term" value="F:ligand-modulated transcription factor activity"/>
    <property type="evidence" value="ECO:0000318"/>
    <property type="project" value="GO_Central"/>
</dbReference>
<dbReference type="GO" id="GO:0000987">
    <property type="term" value="F:cis-regulatory region sequence-specific DNA binding"/>
    <property type="evidence" value="ECO:0000318"/>
    <property type="project" value="GO_Central"/>
</dbReference>
<dbReference type="InterPro" id="IPR051081">
    <property type="entry name" value="HTH_MetalResp_TranReg"/>
</dbReference>
<dbReference type="KEGG" id="tko:TK1883"/>
<dbReference type="CDD" id="cd00090">
    <property type="entry name" value="HTH_ARSR"/>
    <property type="match status" value="1"/>
</dbReference>
<dbReference type="PATRIC" id="fig|69014.16.peg.1841"/>
<dbReference type="SUPFAM" id="SSF46785">
    <property type="entry name" value="Winged helix' DNA-binding domain"/>
    <property type="match status" value="1"/>
</dbReference>
<keyword evidence="3" id="KW-0804">Transcription</keyword>
<dbReference type="Pfam" id="PF01022">
    <property type="entry name" value="HTH_5"/>
    <property type="match status" value="1"/>
</dbReference>
<dbReference type="PhylomeDB" id="Q5JER8"/>
<protein>
    <submittedName>
        <fullName evidence="5">Transcription regulator, ArsR family</fullName>
    </submittedName>
</protein>
<dbReference type="AlphaFoldDB" id="Q5JER8"/>
<name>Q5JER8_THEKO</name>
<feature type="domain" description="HTH arsR-type" evidence="4">
    <location>
        <begin position="1"/>
        <end position="95"/>
    </location>
</feature>
<dbReference type="Proteomes" id="UP000000536">
    <property type="component" value="Chromosome"/>
</dbReference>
<sequence length="185" mass="21574">MREVLIITNPKTVKVLSDPTRFQILKLLRERPMSVNELSDLLGKDRTTVYRHIKALEAEGLVEEIDTEGNERIYARTARMFLIKAEPDESIEEFRQSYLQVEAERIVMILEKSGFQIKDREALKALIKEVLNTIELRSQPVIKRISDANIELTEIELFHLLNMLVFFQSCELCDHAKRVKDLISF</sequence>
<proteinExistence type="predicted"/>
<gene>
    <name evidence="5" type="ordered locus">TK1883</name>
</gene>
<dbReference type="STRING" id="69014.TK1883"/>
<dbReference type="Gene3D" id="1.10.10.10">
    <property type="entry name" value="Winged helix-like DNA-binding domain superfamily/Winged helix DNA-binding domain"/>
    <property type="match status" value="1"/>
</dbReference>
<dbReference type="SMART" id="SM00418">
    <property type="entry name" value="HTH_ARSR"/>
    <property type="match status" value="1"/>
</dbReference>
<keyword evidence="6" id="KW-1185">Reference proteome</keyword>
<evidence type="ECO:0000256" key="2">
    <source>
        <dbReference type="ARBA" id="ARBA00023125"/>
    </source>
</evidence>
<evidence type="ECO:0000259" key="4">
    <source>
        <dbReference type="PROSITE" id="PS50987"/>
    </source>
</evidence>
<dbReference type="InterPro" id="IPR036390">
    <property type="entry name" value="WH_DNA-bd_sf"/>
</dbReference>
<dbReference type="InterPro" id="IPR011991">
    <property type="entry name" value="ArsR-like_HTH"/>
</dbReference>
<dbReference type="PROSITE" id="PS50987">
    <property type="entry name" value="HTH_ARSR_2"/>
    <property type="match status" value="1"/>
</dbReference>
<dbReference type="RefSeq" id="WP_011250834.1">
    <property type="nucleotide sequence ID" value="NC_006624.1"/>
</dbReference>
<dbReference type="eggNOG" id="arCOG01683">
    <property type="taxonomic scope" value="Archaea"/>
</dbReference>
<dbReference type="GeneID" id="78448414"/>